<feature type="region of interest" description="Disordered" evidence="1">
    <location>
        <begin position="171"/>
        <end position="308"/>
    </location>
</feature>
<dbReference type="EMBL" id="BQNB010009286">
    <property type="protein sequence ID" value="GJS61383.1"/>
    <property type="molecule type" value="Genomic_DNA"/>
</dbReference>
<gene>
    <name evidence="2" type="ORF">Tco_0656167</name>
</gene>
<evidence type="ECO:0000256" key="1">
    <source>
        <dbReference type="SAM" id="MobiDB-lite"/>
    </source>
</evidence>
<comment type="caution">
    <text evidence="2">The sequence shown here is derived from an EMBL/GenBank/DDBJ whole genome shotgun (WGS) entry which is preliminary data.</text>
</comment>
<dbReference type="Proteomes" id="UP001151760">
    <property type="component" value="Unassembled WGS sequence"/>
</dbReference>
<proteinExistence type="predicted"/>
<evidence type="ECO:0000313" key="3">
    <source>
        <dbReference type="Proteomes" id="UP001151760"/>
    </source>
</evidence>
<accession>A0ABQ4X8I5</accession>
<feature type="compositionally biased region" description="Polar residues" evidence="1">
    <location>
        <begin position="245"/>
        <end position="265"/>
    </location>
</feature>
<sequence length="308" mass="34491">MDSERGHGFTNVVSMKNMNENQGLVRPENGFYEKLNALKFVPQQNCPEIGAYWLPANEICYSNCLCEDLRSACDREHTKVLELEAEVLKQQKMVIESEKLKKTSSRERDTIRNLDAPDQHSRRVLILDGLKVENVSLKRKYDELSKANTHSRIAYTDKLSALTAGNNQLKAQVTGKTSSEPSTSETPKVLAPGMYNLGSKYIPQKKPKRANWDKPTPLPKKKQVPFVEPPRPSLKPTQKPVVHPNKQTNVCVPMSTGVNPTSGASKTVPKRAPRNHSSLPAKSANARRVEAHHRTLNKKNRVDSNLLG</sequence>
<protein>
    <submittedName>
        <fullName evidence="2">Uncharacterized protein</fullName>
    </submittedName>
</protein>
<name>A0ABQ4X8I5_9ASTR</name>
<reference evidence="2" key="1">
    <citation type="journal article" date="2022" name="Int. J. Mol. Sci.">
        <title>Draft Genome of Tanacetum Coccineum: Genomic Comparison of Closely Related Tanacetum-Family Plants.</title>
        <authorList>
            <person name="Yamashiro T."/>
            <person name="Shiraishi A."/>
            <person name="Nakayama K."/>
            <person name="Satake H."/>
        </authorList>
    </citation>
    <scope>NUCLEOTIDE SEQUENCE</scope>
</reference>
<organism evidence="2 3">
    <name type="scientific">Tanacetum coccineum</name>
    <dbReference type="NCBI Taxonomy" id="301880"/>
    <lineage>
        <taxon>Eukaryota</taxon>
        <taxon>Viridiplantae</taxon>
        <taxon>Streptophyta</taxon>
        <taxon>Embryophyta</taxon>
        <taxon>Tracheophyta</taxon>
        <taxon>Spermatophyta</taxon>
        <taxon>Magnoliopsida</taxon>
        <taxon>eudicotyledons</taxon>
        <taxon>Gunneridae</taxon>
        <taxon>Pentapetalae</taxon>
        <taxon>asterids</taxon>
        <taxon>campanulids</taxon>
        <taxon>Asterales</taxon>
        <taxon>Asteraceae</taxon>
        <taxon>Asteroideae</taxon>
        <taxon>Anthemideae</taxon>
        <taxon>Anthemidinae</taxon>
        <taxon>Tanacetum</taxon>
    </lineage>
</organism>
<reference evidence="2" key="2">
    <citation type="submission" date="2022-01" db="EMBL/GenBank/DDBJ databases">
        <authorList>
            <person name="Yamashiro T."/>
            <person name="Shiraishi A."/>
            <person name="Satake H."/>
            <person name="Nakayama K."/>
        </authorList>
    </citation>
    <scope>NUCLEOTIDE SEQUENCE</scope>
</reference>
<evidence type="ECO:0000313" key="2">
    <source>
        <dbReference type="EMBL" id="GJS61383.1"/>
    </source>
</evidence>
<keyword evidence="3" id="KW-1185">Reference proteome</keyword>
<feature type="compositionally biased region" description="Low complexity" evidence="1">
    <location>
        <begin position="177"/>
        <end position="187"/>
    </location>
</feature>